<dbReference type="Pfam" id="PF13912">
    <property type="entry name" value="zf-C2H2_6"/>
    <property type="match status" value="1"/>
</dbReference>
<evidence type="ECO:0000256" key="7">
    <source>
        <dbReference type="ARBA" id="ARBA00023125"/>
    </source>
</evidence>
<protein>
    <submittedName>
        <fullName evidence="10">Uncharacterized protein</fullName>
    </submittedName>
</protein>
<dbReference type="PROSITE" id="PS00028">
    <property type="entry name" value="ZINC_FINGER_C2H2_1"/>
    <property type="match status" value="5"/>
</dbReference>
<keyword evidence="2" id="KW-0479">Metal-binding</keyword>
<evidence type="ECO:0000256" key="3">
    <source>
        <dbReference type="ARBA" id="ARBA00022737"/>
    </source>
</evidence>
<dbReference type="Pfam" id="PF00096">
    <property type="entry name" value="zf-C2H2"/>
    <property type="match status" value="4"/>
</dbReference>
<dbReference type="GO" id="GO:0005634">
    <property type="term" value="C:nucleus"/>
    <property type="evidence" value="ECO:0007669"/>
    <property type="project" value="UniProtKB-SubCell"/>
</dbReference>
<dbReference type="AlphaFoldDB" id="A0A7R8WHA2"/>
<evidence type="ECO:0000313" key="10">
    <source>
        <dbReference type="EMBL" id="CAD7229156.1"/>
    </source>
</evidence>
<dbReference type="Gene3D" id="3.30.160.60">
    <property type="entry name" value="Classic Zinc Finger"/>
    <property type="match status" value="5"/>
</dbReference>
<gene>
    <name evidence="10" type="ORF">CTOB1V02_LOCUS7029</name>
</gene>
<dbReference type="FunFam" id="3.30.160.60:FF:000086">
    <property type="entry name" value="transcription factor E4F1 isoform X1"/>
    <property type="match status" value="1"/>
</dbReference>
<proteinExistence type="predicted"/>
<evidence type="ECO:0000256" key="6">
    <source>
        <dbReference type="ARBA" id="ARBA00023015"/>
    </source>
</evidence>
<dbReference type="InterPro" id="IPR050457">
    <property type="entry name" value="ZnFinger_BTB_dom_contain"/>
</dbReference>
<dbReference type="SUPFAM" id="SSF57667">
    <property type="entry name" value="beta-beta-alpha zinc fingers"/>
    <property type="match status" value="3"/>
</dbReference>
<dbReference type="FunFam" id="3.30.160.60:FF:000032">
    <property type="entry name" value="Krueppel-like factor 4"/>
    <property type="match status" value="1"/>
</dbReference>
<evidence type="ECO:0000256" key="9">
    <source>
        <dbReference type="ARBA" id="ARBA00023242"/>
    </source>
</evidence>
<keyword evidence="5" id="KW-0862">Zinc</keyword>
<dbReference type="InterPro" id="IPR013087">
    <property type="entry name" value="Znf_C2H2_type"/>
</dbReference>
<dbReference type="SMART" id="SM00355">
    <property type="entry name" value="ZnF_C2H2"/>
    <property type="match status" value="6"/>
</dbReference>
<evidence type="ECO:0000256" key="2">
    <source>
        <dbReference type="ARBA" id="ARBA00022723"/>
    </source>
</evidence>
<dbReference type="GO" id="GO:0000978">
    <property type="term" value="F:RNA polymerase II cis-regulatory region sequence-specific DNA binding"/>
    <property type="evidence" value="ECO:0007669"/>
    <property type="project" value="TreeGrafter"/>
</dbReference>
<evidence type="ECO:0000256" key="5">
    <source>
        <dbReference type="ARBA" id="ARBA00022833"/>
    </source>
</evidence>
<keyword evidence="3" id="KW-0677">Repeat</keyword>
<keyword evidence="4" id="KW-0863">Zinc-finger</keyword>
<keyword evidence="7" id="KW-0238">DNA-binding</keyword>
<keyword evidence="6" id="KW-0805">Transcription regulation</keyword>
<sequence>MDRGRGNTFANLGNYRCKIDSIPGPALENGRCVGEESDGGMNASYKTKSLQNASSPHYAEIHPGSIQRIFESITDEKTEEYIFPDLSPESSVPHSSVEQFVANGGRRTSPVPLEVERDVDPSIKKEVKREMEDSANVEEEWKGSTAHVVDAEDIEPAPSEVLSASVLSPIHIKLVCSICGTNFSSQWKLEKHVRKHVEGKPSFRCNIYGRTFKKPSNLERHRRNHADEKPFKCSICGRSFSRADDVKIHRRRHLGEKPFECAVCFRRFVKKGELTNHYRTHSGERPFLCSNCHKTFPTSSALRRHERSHTGEKPFECTICKKRFTRFQYAQKHGQIHRARGRKSDSCGVVVKQQGDSSNSQSLEIVLQSKECLYCGRPHMFPLIMQENVQLETGKFWSSSGNFWSSAGFAGNMV</sequence>
<accession>A0A7R8WHA2</accession>
<dbReference type="FunFam" id="3.30.160.60:FF:002343">
    <property type="entry name" value="Zinc finger protein 33A"/>
    <property type="match status" value="1"/>
</dbReference>
<comment type="subcellular location">
    <subcellularLocation>
        <location evidence="1">Nucleus</location>
    </subcellularLocation>
</comment>
<dbReference type="PANTHER" id="PTHR46105">
    <property type="entry name" value="AGAP004733-PA"/>
    <property type="match status" value="1"/>
</dbReference>
<dbReference type="PANTHER" id="PTHR46105:SF5">
    <property type="entry name" value="ZINC FINGER AND BTB DOMAIN-CONTAINING PROTEIN 44 ISOFORM X1"/>
    <property type="match status" value="1"/>
</dbReference>
<dbReference type="FunFam" id="3.30.160.60:FF:000446">
    <property type="entry name" value="Zinc finger protein"/>
    <property type="match status" value="1"/>
</dbReference>
<organism evidence="10">
    <name type="scientific">Cyprideis torosa</name>
    <dbReference type="NCBI Taxonomy" id="163714"/>
    <lineage>
        <taxon>Eukaryota</taxon>
        <taxon>Metazoa</taxon>
        <taxon>Ecdysozoa</taxon>
        <taxon>Arthropoda</taxon>
        <taxon>Crustacea</taxon>
        <taxon>Oligostraca</taxon>
        <taxon>Ostracoda</taxon>
        <taxon>Podocopa</taxon>
        <taxon>Podocopida</taxon>
        <taxon>Cytherocopina</taxon>
        <taxon>Cytheroidea</taxon>
        <taxon>Cytherideidae</taxon>
        <taxon>Cyprideis</taxon>
    </lineage>
</organism>
<evidence type="ECO:0000256" key="4">
    <source>
        <dbReference type="ARBA" id="ARBA00022771"/>
    </source>
</evidence>
<dbReference type="GO" id="GO:0008270">
    <property type="term" value="F:zinc ion binding"/>
    <property type="evidence" value="ECO:0007669"/>
    <property type="project" value="UniProtKB-KW"/>
</dbReference>
<name>A0A7R8WHA2_9CRUS</name>
<dbReference type="EMBL" id="OB661901">
    <property type="protein sequence ID" value="CAD7229156.1"/>
    <property type="molecule type" value="Genomic_DNA"/>
</dbReference>
<keyword evidence="9" id="KW-0539">Nucleus</keyword>
<reference evidence="10" key="1">
    <citation type="submission" date="2020-11" db="EMBL/GenBank/DDBJ databases">
        <authorList>
            <person name="Tran Van P."/>
        </authorList>
    </citation>
    <scope>NUCLEOTIDE SEQUENCE</scope>
</reference>
<dbReference type="PROSITE" id="PS50157">
    <property type="entry name" value="ZINC_FINGER_C2H2_2"/>
    <property type="match status" value="6"/>
</dbReference>
<dbReference type="InterPro" id="IPR036236">
    <property type="entry name" value="Znf_C2H2_sf"/>
</dbReference>
<evidence type="ECO:0000256" key="8">
    <source>
        <dbReference type="ARBA" id="ARBA00023163"/>
    </source>
</evidence>
<dbReference type="OrthoDB" id="6343205at2759"/>
<keyword evidence="8" id="KW-0804">Transcription</keyword>
<evidence type="ECO:0000256" key="1">
    <source>
        <dbReference type="ARBA" id="ARBA00004123"/>
    </source>
</evidence>
<dbReference type="GO" id="GO:0000981">
    <property type="term" value="F:DNA-binding transcription factor activity, RNA polymerase II-specific"/>
    <property type="evidence" value="ECO:0007669"/>
    <property type="project" value="TreeGrafter"/>
</dbReference>